<gene>
    <name evidence="1" type="ORF">UFOVP775_24</name>
</gene>
<reference evidence="1" key="1">
    <citation type="submission" date="2020-04" db="EMBL/GenBank/DDBJ databases">
        <authorList>
            <person name="Chiriac C."/>
            <person name="Salcher M."/>
            <person name="Ghai R."/>
            <person name="Kavagutti S V."/>
        </authorList>
    </citation>
    <scope>NUCLEOTIDE SEQUENCE</scope>
</reference>
<name>A0A6J5NXC7_9CAUD</name>
<accession>A0A6J5NXC7</accession>
<sequence>MEFWKKEAYIIAGKITGGNPISSDLVSHVYLLVHELSIRQEDLPRVFARYAYNQYNWRDSTFNKLFKTHDELPDMDSRQSDDESYEVTKAQELLDDYLHQSPEDDQKMFTKEITKMHLMGMTYREIRTLTGISLDTIHLAIKQFKYDLSDYNNSSNRICESSPEFQSA</sequence>
<evidence type="ECO:0000313" key="1">
    <source>
        <dbReference type="EMBL" id="CAB4162276.1"/>
    </source>
</evidence>
<organism evidence="1">
    <name type="scientific">uncultured Caudovirales phage</name>
    <dbReference type="NCBI Taxonomy" id="2100421"/>
    <lineage>
        <taxon>Viruses</taxon>
        <taxon>Duplodnaviria</taxon>
        <taxon>Heunggongvirae</taxon>
        <taxon>Uroviricota</taxon>
        <taxon>Caudoviricetes</taxon>
        <taxon>Peduoviridae</taxon>
        <taxon>Maltschvirus</taxon>
        <taxon>Maltschvirus maltsch</taxon>
    </lineage>
</organism>
<dbReference type="EMBL" id="LR796725">
    <property type="protein sequence ID" value="CAB4162276.1"/>
    <property type="molecule type" value="Genomic_DNA"/>
</dbReference>
<protein>
    <submittedName>
        <fullName evidence="1">Uncharacterized protein</fullName>
    </submittedName>
</protein>
<proteinExistence type="predicted"/>